<keyword evidence="14" id="KW-0460">Magnesium</keyword>
<dbReference type="PANTHER" id="PTHR11711">
    <property type="entry name" value="ADP RIBOSYLATION FACTOR-RELATED"/>
    <property type="match status" value="1"/>
</dbReference>
<dbReference type="SUPFAM" id="SSF52540">
    <property type="entry name" value="P-loop containing nucleoside triphosphate hydrolases"/>
    <property type="match status" value="1"/>
</dbReference>
<feature type="binding site" evidence="14">
    <location>
        <position position="73"/>
    </location>
    <ligand>
        <name>Mg(2+)</name>
        <dbReference type="ChEBI" id="CHEBI:18420"/>
    </ligand>
</feature>
<comment type="function">
    <text evidence="11">GTP-binding protein involved in protein trafficking; may modulate vesicle budding and uncoating within the Golgi apparatus.</text>
</comment>
<feature type="binding site" evidence="13">
    <location>
        <position position="95"/>
    </location>
    <ligand>
        <name>GTP</name>
        <dbReference type="ChEBI" id="CHEBI:37565"/>
    </ligand>
</feature>
<evidence type="ECO:0000256" key="3">
    <source>
        <dbReference type="ARBA" id="ARBA00022448"/>
    </source>
</evidence>
<keyword evidence="14" id="KW-0479">Metal-binding</keyword>
<protein>
    <recommendedName>
        <fullName evidence="12">ADP-ribosylation factor</fullName>
    </recommendedName>
</protein>
<dbReference type="SMART" id="SM00177">
    <property type="entry name" value="ARF"/>
    <property type="match status" value="1"/>
</dbReference>
<dbReference type="PROSITE" id="PS51417">
    <property type="entry name" value="ARF"/>
    <property type="match status" value="1"/>
</dbReference>
<keyword evidence="4" id="KW-0519">Myristate</keyword>
<keyword evidence="8" id="KW-0333">Golgi apparatus</keyword>
<gene>
    <name evidence="15" type="ORF">B0H17DRAFT_1177164</name>
</gene>
<dbReference type="SMART" id="SM00178">
    <property type="entry name" value="SAR"/>
    <property type="match status" value="1"/>
</dbReference>
<evidence type="ECO:0000256" key="5">
    <source>
        <dbReference type="ARBA" id="ARBA00022741"/>
    </source>
</evidence>
<dbReference type="InterPro" id="IPR006689">
    <property type="entry name" value="Small_GTPase_ARF/SAR"/>
</dbReference>
<keyword evidence="16" id="KW-1185">Reference proteome</keyword>
<name>A0AAD7DTB5_MYCRO</name>
<comment type="subcellular location">
    <subcellularLocation>
        <location evidence="1">Golgi apparatus</location>
    </subcellularLocation>
</comment>
<keyword evidence="6" id="KW-0931">ER-Golgi transport</keyword>
<keyword evidence="5 13" id="KW-0547">Nucleotide-binding</keyword>
<keyword evidence="7" id="KW-0653">Protein transport</keyword>
<keyword evidence="10" id="KW-0449">Lipoprotein</keyword>
<reference evidence="15" key="1">
    <citation type="submission" date="2023-03" db="EMBL/GenBank/DDBJ databases">
        <title>Massive genome expansion in bonnet fungi (Mycena s.s.) driven by repeated elements and novel gene families across ecological guilds.</title>
        <authorList>
            <consortium name="Lawrence Berkeley National Laboratory"/>
            <person name="Harder C.B."/>
            <person name="Miyauchi S."/>
            <person name="Viragh M."/>
            <person name="Kuo A."/>
            <person name="Thoen E."/>
            <person name="Andreopoulos B."/>
            <person name="Lu D."/>
            <person name="Skrede I."/>
            <person name="Drula E."/>
            <person name="Henrissat B."/>
            <person name="Morin E."/>
            <person name="Kohler A."/>
            <person name="Barry K."/>
            <person name="LaButti K."/>
            <person name="Morin E."/>
            <person name="Salamov A."/>
            <person name="Lipzen A."/>
            <person name="Mereny Z."/>
            <person name="Hegedus B."/>
            <person name="Baldrian P."/>
            <person name="Stursova M."/>
            <person name="Weitz H."/>
            <person name="Taylor A."/>
            <person name="Grigoriev I.V."/>
            <person name="Nagy L.G."/>
            <person name="Martin F."/>
            <person name="Kauserud H."/>
        </authorList>
    </citation>
    <scope>NUCLEOTIDE SEQUENCE</scope>
    <source>
        <strain evidence="15">CBHHK067</strain>
    </source>
</reference>
<feature type="binding site" evidence="14">
    <location>
        <position position="51"/>
    </location>
    <ligand>
        <name>Mg(2+)</name>
        <dbReference type="ChEBI" id="CHEBI:18420"/>
    </ligand>
</feature>
<keyword evidence="9 13" id="KW-0342">GTP-binding</keyword>
<evidence type="ECO:0000256" key="12">
    <source>
        <dbReference type="ARBA" id="ARBA00070396"/>
    </source>
</evidence>
<evidence type="ECO:0000256" key="1">
    <source>
        <dbReference type="ARBA" id="ARBA00004555"/>
    </source>
</evidence>
<dbReference type="InterPro" id="IPR024156">
    <property type="entry name" value="Small_GTPase_ARF"/>
</dbReference>
<dbReference type="CDD" id="cd00878">
    <property type="entry name" value="Arf_Arl"/>
    <property type="match status" value="1"/>
</dbReference>
<evidence type="ECO:0000256" key="2">
    <source>
        <dbReference type="ARBA" id="ARBA00010290"/>
    </source>
</evidence>
<dbReference type="GO" id="GO:0005525">
    <property type="term" value="F:GTP binding"/>
    <property type="evidence" value="ECO:0007669"/>
    <property type="project" value="UniProtKB-KW"/>
</dbReference>
<evidence type="ECO:0000256" key="8">
    <source>
        <dbReference type="ARBA" id="ARBA00023034"/>
    </source>
</evidence>
<accession>A0AAD7DTB5</accession>
<evidence type="ECO:0000256" key="4">
    <source>
        <dbReference type="ARBA" id="ARBA00022707"/>
    </source>
</evidence>
<dbReference type="FunFam" id="3.40.50.300:FF:003500">
    <property type="entry name" value="ADP-ribosylation factor 1"/>
    <property type="match status" value="1"/>
</dbReference>
<evidence type="ECO:0000256" key="14">
    <source>
        <dbReference type="PIRSR" id="PIRSR606689-2"/>
    </source>
</evidence>
<dbReference type="Pfam" id="PF00025">
    <property type="entry name" value="Arf"/>
    <property type="match status" value="1"/>
</dbReference>
<comment type="caution">
    <text evidence="15">The sequence shown here is derived from an EMBL/GenBank/DDBJ whole genome shotgun (WGS) entry which is preliminary data.</text>
</comment>
<evidence type="ECO:0000313" key="16">
    <source>
        <dbReference type="Proteomes" id="UP001221757"/>
    </source>
</evidence>
<evidence type="ECO:0000256" key="11">
    <source>
        <dbReference type="ARBA" id="ARBA00053326"/>
    </source>
</evidence>
<dbReference type="Proteomes" id="UP001221757">
    <property type="component" value="Unassembled WGS sequence"/>
</dbReference>
<comment type="similarity">
    <text evidence="2">Belongs to the small GTPase superfamily. Arf family.</text>
</comment>
<feature type="binding site" evidence="13">
    <location>
        <begin position="44"/>
        <end position="51"/>
    </location>
    <ligand>
        <name>GTP</name>
        <dbReference type="ChEBI" id="CHEBI:37565"/>
    </ligand>
</feature>
<dbReference type="GO" id="GO:0016192">
    <property type="term" value="P:vesicle-mediated transport"/>
    <property type="evidence" value="ECO:0007669"/>
    <property type="project" value="UniProtKB-KW"/>
</dbReference>
<evidence type="ECO:0000256" key="6">
    <source>
        <dbReference type="ARBA" id="ARBA00022892"/>
    </source>
</evidence>
<evidence type="ECO:0000256" key="13">
    <source>
        <dbReference type="PIRSR" id="PIRSR606689-1"/>
    </source>
</evidence>
<keyword evidence="3" id="KW-0813">Transport</keyword>
<dbReference type="EMBL" id="JARKIE010000024">
    <property type="protein sequence ID" value="KAJ7698890.1"/>
    <property type="molecule type" value="Genomic_DNA"/>
</dbReference>
<dbReference type="GO" id="GO:0003924">
    <property type="term" value="F:GTPase activity"/>
    <property type="evidence" value="ECO:0007669"/>
    <property type="project" value="InterPro"/>
</dbReference>
<dbReference type="GO" id="GO:0005794">
    <property type="term" value="C:Golgi apparatus"/>
    <property type="evidence" value="ECO:0007669"/>
    <property type="project" value="UniProtKB-SubCell"/>
</dbReference>
<proteinExistence type="inferred from homology"/>
<evidence type="ECO:0000256" key="9">
    <source>
        <dbReference type="ARBA" id="ARBA00023134"/>
    </source>
</evidence>
<sequence>MWTAITFKSISRPVLSMFKLAVTAADRLFPSSMFPKSFMIIIVGLDGAGTTSMLNRLHRRELPMGVLPATIPTIANNTETIPYGRHRVKIQELGGMDKIRPLWRSHYWNAHAFIFVLDAAAPDRFPEAKEELDRVYYDLGKDEYVEYPFLIVANKMDLPGAADLATIAKALGINLETLGRGGRTVAMKGVSAMSGEGLDEVLQWFVDNVSHELIVQHIHYQRDNAAKPWFRL</sequence>
<evidence type="ECO:0000256" key="7">
    <source>
        <dbReference type="ARBA" id="ARBA00022927"/>
    </source>
</evidence>
<evidence type="ECO:0000256" key="10">
    <source>
        <dbReference type="ARBA" id="ARBA00023288"/>
    </source>
</evidence>
<dbReference type="AlphaFoldDB" id="A0AAD7DTB5"/>
<feature type="binding site" evidence="13">
    <location>
        <begin position="154"/>
        <end position="157"/>
    </location>
    <ligand>
        <name>GTP</name>
        <dbReference type="ChEBI" id="CHEBI:37565"/>
    </ligand>
</feature>
<evidence type="ECO:0000313" key="15">
    <source>
        <dbReference type="EMBL" id="KAJ7698890.1"/>
    </source>
</evidence>
<dbReference type="Gene3D" id="3.40.50.300">
    <property type="entry name" value="P-loop containing nucleotide triphosphate hydrolases"/>
    <property type="match status" value="1"/>
</dbReference>
<organism evidence="15 16">
    <name type="scientific">Mycena rosella</name>
    <name type="common">Pink bonnet</name>
    <name type="synonym">Agaricus rosellus</name>
    <dbReference type="NCBI Taxonomy" id="1033263"/>
    <lineage>
        <taxon>Eukaryota</taxon>
        <taxon>Fungi</taxon>
        <taxon>Dikarya</taxon>
        <taxon>Basidiomycota</taxon>
        <taxon>Agaricomycotina</taxon>
        <taxon>Agaricomycetes</taxon>
        <taxon>Agaricomycetidae</taxon>
        <taxon>Agaricales</taxon>
        <taxon>Marasmiineae</taxon>
        <taxon>Mycenaceae</taxon>
        <taxon>Mycena</taxon>
    </lineage>
</organism>
<dbReference type="GO" id="GO:0046872">
    <property type="term" value="F:metal ion binding"/>
    <property type="evidence" value="ECO:0007669"/>
    <property type="project" value="UniProtKB-KW"/>
</dbReference>
<dbReference type="InterPro" id="IPR027417">
    <property type="entry name" value="P-loop_NTPase"/>
</dbReference>
<dbReference type="GO" id="GO:0015031">
    <property type="term" value="P:protein transport"/>
    <property type="evidence" value="ECO:0007669"/>
    <property type="project" value="UniProtKB-KW"/>
</dbReference>